<evidence type="ECO:0000256" key="5">
    <source>
        <dbReference type="ARBA" id="ARBA00018679"/>
    </source>
</evidence>
<dbReference type="GO" id="GO:0009088">
    <property type="term" value="P:threonine biosynthetic process"/>
    <property type="evidence" value="ECO:0007669"/>
    <property type="project" value="UniProtKB-UniRule"/>
</dbReference>
<dbReference type="InterPro" id="IPR004450">
    <property type="entry name" value="Thr_synthase-like"/>
</dbReference>
<dbReference type="NCBIfam" id="TIGR00260">
    <property type="entry name" value="thrC"/>
    <property type="match status" value="1"/>
</dbReference>
<evidence type="ECO:0000256" key="11">
    <source>
        <dbReference type="NCBIfam" id="TIGR00260"/>
    </source>
</evidence>
<evidence type="ECO:0000256" key="9">
    <source>
        <dbReference type="ARBA" id="ARBA00023239"/>
    </source>
</evidence>
<name>A0A6J4UTD2_9BACT</name>
<reference evidence="14" key="1">
    <citation type="submission" date="2020-02" db="EMBL/GenBank/DDBJ databases">
        <authorList>
            <person name="Meier V. D."/>
        </authorList>
    </citation>
    <scope>NUCLEOTIDE SEQUENCE</scope>
    <source>
        <strain evidence="14">AVDCRST_MAG33</strain>
    </source>
</reference>
<dbReference type="GO" id="GO:0030170">
    <property type="term" value="F:pyridoxal phosphate binding"/>
    <property type="evidence" value="ECO:0007669"/>
    <property type="project" value="InterPro"/>
</dbReference>
<evidence type="ECO:0000256" key="6">
    <source>
        <dbReference type="ARBA" id="ARBA00022605"/>
    </source>
</evidence>
<dbReference type="GO" id="GO:0004795">
    <property type="term" value="F:threonine synthase activity"/>
    <property type="evidence" value="ECO:0007669"/>
    <property type="project" value="UniProtKB-UniRule"/>
</dbReference>
<evidence type="ECO:0000256" key="7">
    <source>
        <dbReference type="ARBA" id="ARBA00022697"/>
    </source>
</evidence>
<dbReference type="GO" id="GO:0006567">
    <property type="term" value="P:L-threonine catabolic process"/>
    <property type="evidence" value="ECO:0007669"/>
    <property type="project" value="TreeGrafter"/>
</dbReference>
<dbReference type="UniPathway" id="UPA00050">
    <property type="reaction ID" value="UER00065"/>
</dbReference>
<gene>
    <name evidence="14" type="ORF">AVDCRST_MAG33-1265</name>
</gene>
<evidence type="ECO:0000256" key="4">
    <source>
        <dbReference type="ARBA" id="ARBA00013028"/>
    </source>
</evidence>
<feature type="domain" description="Tryptophan synthase beta chain-like PALP" evidence="13">
    <location>
        <begin position="107"/>
        <end position="411"/>
    </location>
</feature>
<evidence type="ECO:0000256" key="2">
    <source>
        <dbReference type="ARBA" id="ARBA00004979"/>
    </source>
</evidence>
<dbReference type="InterPro" id="IPR001926">
    <property type="entry name" value="TrpB-like_PALP"/>
</dbReference>
<keyword evidence="7" id="KW-0791">Threonine biosynthesis</keyword>
<dbReference type="GO" id="GO:0003941">
    <property type="term" value="F:L-serine ammonia-lyase activity"/>
    <property type="evidence" value="ECO:0007669"/>
    <property type="project" value="TreeGrafter"/>
</dbReference>
<evidence type="ECO:0000256" key="8">
    <source>
        <dbReference type="ARBA" id="ARBA00022898"/>
    </source>
</evidence>
<evidence type="ECO:0000256" key="3">
    <source>
        <dbReference type="ARBA" id="ARBA00005517"/>
    </source>
</evidence>
<organism evidence="14">
    <name type="scientific">uncultured Thermomicrobiales bacterium</name>
    <dbReference type="NCBI Taxonomy" id="1645740"/>
    <lineage>
        <taxon>Bacteria</taxon>
        <taxon>Pseudomonadati</taxon>
        <taxon>Thermomicrobiota</taxon>
        <taxon>Thermomicrobia</taxon>
        <taxon>Thermomicrobiales</taxon>
        <taxon>environmental samples</taxon>
    </lineage>
</organism>
<keyword evidence="8 12" id="KW-0663">Pyridoxal phosphate</keyword>
<comment type="pathway">
    <text evidence="2">Amino-acid biosynthesis; L-threonine biosynthesis; L-threonine from L-aspartate: step 5/5.</text>
</comment>
<protein>
    <recommendedName>
        <fullName evidence="5 11">Threonine synthase</fullName>
        <ecNumber evidence="4 11">4.2.3.1</ecNumber>
    </recommendedName>
</protein>
<accession>A0A6J4UTD2</accession>
<dbReference type="InterPro" id="IPR000634">
    <property type="entry name" value="Ser/Thr_deHydtase_PyrdxlP-BS"/>
</dbReference>
<keyword evidence="6" id="KW-0028">Amino-acid biosynthesis</keyword>
<dbReference type="CDD" id="cd01563">
    <property type="entry name" value="Thr-synth_1"/>
    <property type="match status" value="1"/>
</dbReference>
<dbReference type="PANTHER" id="PTHR48078:SF6">
    <property type="entry name" value="L-THREONINE DEHYDRATASE CATABOLIC TDCB"/>
    <property type="match status" value="1"/>
</dbReference>
<evidence type="ECO:0000313" key="14">
    <source>
        <dbReference type="EMBL" id="CAA9555710.1"/>
    </source>
</evidence>
<evidence type="ECO:0000256" key="1">
    <source>
        <dbReference type="ARBA" id="ARBA00001933"/>
    </source>
</evidence>
<dbReference type="Gene3D" id="3.40.50.1100">
    <property type="match status" value="2"/>
</dbReference>
<keyword evidence="9 14" id="KW-0456">Lyase</keyword>
<dbReference type="AlphaFoldDB" id="A0A6J4UTD2"/>
<proteinExistence type="inferred from homology"/>
<dbReference type="InterPro" id="IPR036052">
    <property type="entry name" value="TrpB-like_PALP_sf"/>
</dbReference>
<comment type="catalytic activity">
    <reaction evidence="10">
        <text>O-phospho-L-homoserine + H2O = L-threonine + phosphate</text>
        <dbReference type="Rhea" id="RHEA:10840"/>
        <dbReference type="ChEBI" id="CHEBI:15377"/>
        <dbReference type="ChEBI" id="CHEBI:43474"/>
        <dbReference type="ChEBI" id="CHEBI:57590"/>
        <dbReference type="ChEBI" id="CHEBI:57926"/>
        <dbReference type="EC" id="4.2.3.1"/>
    </reaction>
</comment>
<dbReference type="EC" id="4.2.3.1" evidence="4 11"/>
<feature type="modified residue" description="N6-(pyridoxal phosphate)lysine" evidence="12">
    <location>
        <position position="147"/>
    </location>
</feature>
<dbReference type="PROSITE" id="PS00165">
    <property type="entry name" value="DEHYDRATASE_SER_THR"/>
    <property type="match status" value="1"/>
</dbReference>
<dbReference type="SUPFAM" id="SSF53686">
    <property type="entry name" value="Tryptophan synthase beta subunit-like PLP-dependent enzymes"/>
    <property type="match status" value="1"/>
</dbReference>
<dbReference type="PANTHER" id="PTHR48078">
    <property type="entry name" value="THREONINE DEHYDRATASE, MITOCHONDRIAL-RELATED"/>
    <property type="match status" value="1"/>
</dbReference>
<dbReference type="Pfam" id="PF00291">
    <property type="entry name" value="PALP"/>
    <property type="match status" value="1"/>
</dbReference>
<evidence type="ECO:0000259" key="13">
    <source>
        <dbReference type="Pfam" id="PF00291"/>
    </source>
</evidence>
<sequence length="471" mass="49169">MIAVDSTAPASVRRLTGQITATGLPIRVDRSELADLHVRCMVCGTVSPGDQPINLCPVCGGLLDAVIDTSRHIERERIGAGLSPALARSGVWRYRSLLPPIPEAAIVTRGEGNTPLYVDDRLAAFAGLRAGSLGVKHEGHNPTGSFKDRGMTVGVSHAVAVGARIVACASTGNTSASLASYAAAAGIPAMVLVPEGKISGGKLAQTIAYGARVVQIEGDFDIALRLLRELTVSYDVYLTNSVNPFRPEGQKTIMLELFEQLGWDVPDVITVPGGNLGNTAAFGKAIDEAYAVGLIARKPRLMTIQAEGASPFARYFASGWRTFTAMHAETVATAIKIGDPVSAPRARRTIEGTNGYVTMVTDDEILDAKALIDQVGIGCEPASAASLAGAKKLVAEGIIGPDESVVGILTGTVLKDTDAIMRYHMGDGADGHRRPLANRPIRVDATIDALARLLDGVIDAGPVIPAPMAGA</sequence>
<evidence type="ECO:0000256" key="10">
    <source>
        <dbReference type="ARBA" id="ARBA00049144"/>
    </source>
</evidence>
<dbReference type="GO" id="GO:0004794">
    <property type="term" value="F:threonine deaminase activity"/>
    <property type="evidence" value="ECO:0007669"/>
    <property type="project" value="TreeGrafter"/>
</dbReference>
<dbReference type="EMBL" id="CADCWK010000123">
    <property type="protein sequence ID" value="CAA9555710.1"/>
    <property type="molecule type" value="Genomic_DNA"/>
</dbReference>
<comment type="similarity">
    <text evidence="3">Belongs to the threonine synthase family.</text>
</comment>
<comment type="cofactor">
    <cofactor evidence="1 12">
        <name>pyridoxal 5'-phosphate</name>
        <dbReference type="ChEBI" id="CHEBI:597326"/>
    </cofactor>
</comment>
<dbReference type="FunFam" id="3.40.50.1100:FF:000013">
    <property type="entry name" value="Threonine synthase"/>
    <property type="match status" value="1"/>
</dbReference>
<dbReference type="GO" id="GO:0006565">
    <property type="term" value="P:L-serine catabolic process"/>
    <property type="evidence" value="ECO:0007669"/>
    <property type="project" value="TreeGrafter"/>
</dbReference>
<evidence type="ECO:0000256" key="12">
    <source>
        <dbReference type="PIRSR" id="PIRSR604450-51"/>
    </source>
</evidence>
<dbReference type="GO" id="GO:0009097">
    <property type="term" value="P:isoleucine biosynthetic process"/>
    <property type="evidence" value="ECO:0007669"/>
    <property type="project" value="TreeGrafter"/>
</dbReference>
<dbReference type="InterPro" id="IPR050147">
    <property type="entry name" value="Ser/Thr_Dehydratase"/>
</dbReference>